<dbReference type="Pfam" id="PF00593">
    <property type="entry name" value="TonB_dep_Rec_b-barrel"/>
    <property type="match status" value="1"/>
</dbReference>
<dbReference type="Pfam" id="PF07715">
    <property type="entry name" value="Plug"/>
    <property type="match status" value="1"/>
</dbReference>
<feature type="chain" id="PRO_5017699465" evidence="12">
    <location>
        <begin position="19"/>
        <end position="824"/>
    </location>
</feature>
<keyword evidence="16" id="KW-1185">Reference proteome</keyword>
<dbReference type="PANTHER" id="PTHR30069:SF29">
    <property type="entry name" value="HEMOGLOBIN AND HEMOGLOBIN-HAPTOGLOBIN-BINDING PROTEIN 1-RELATED"/>
    <property type="match status" value="1"/>
</dbReference>
<keyword evidence="9 10" id="KW-0998">Cell outer membrane</keyword>
<keyword evidence="7 10" id="KW-0472">Membrane</keyword>
<evidence type="ECO:0000259" key="13">
    <source>
        <dbReference type="Pfam" id="PF00593"/>
    </source>
</evidence>
<evidence type="ECO:0000256" key="9">
    <source>
        <dbReference type="ARBA" id="ARBA00023237"/>
    </source>
</evidence>
<dbReference type="Proteomes" id="UP000262802">
    <property type="component" value="Chromosome"/>
</dbReference>
<keyword evidence="5 12" id="KW-0732">Signal</keyword>
<keyword evidence="6 11" id="KW-0798">TonB box</keyword>
<dbReference type="InterPro" id="IPR008969">
    <property type="entry name" value="CarboxyPept-like_regulatory"/>
</dbReference>
<evidence type="ECO:0000256" key="4">
    <source>
        <dbReference type="ARBA" id="ARBA00022692"/>
    </source>
</evidence>
<evidence type="ECO:0000256" key="6">
    <source>
        <dbReference type="ARBA" id="ARBA00023077"/>
    </source>
</evidence>
<sequence>MSRLLLAAALLLAATAQAQTPSPRRPRTAAPATAAVVGRVLDAPTQQPLPGAVVVFPDLKQSTVADADGRFSFGNLPRGRFLVQVRSLGYGTLVRTVDTGSGQPLELALSPTATEIGQIVITGVSASTELRRSPVPTTVLDRAELDQHASSNIIDAIARTPGVNQITTGAAISKPVIRGLSANRVITLNNGAKQEGQQWGDEHGIELDEYSVDRAEIIKGPGSLLYGSDGMAGVVNFVAPDPVEEGKIIGSLMANYQTNNRQQVYSLMTAGNRQGLNWMVRGTSKRAAPYRNRYDGPVYNSAFREIDGSGYVGLNKSWGYSHLTFTSFNQVLGLIEGERDEQTGEFLKLVPNTLSASGIDEVPVTDRDLRGYDVYVPGQRVNHLRIGTDNNFILGQSRLTLNVGWQQNLRREFGEVLAPNEPSLYFQLRTLDYAARYFLPELRGWTTTVGLSGMRQENQNLGEEFLIPAYRLFDGGVFGVTKRTLGKLDLSGGLRYDERHITSDALWLNASGQPTTPDAPAAEAKFLAFENTYRNWSGSAGGAFNASEQLVLKANLSRGFRAPNIAELASNGVHEGTTRYEIGDPNLQAETSRQADLGFSINTDHVTFSVDAFDNRIRNFIFPRRIGNAAGQDSVLTQDGEEFRVFVYGQGKANLYGGEVSIDLHPHPLDWLHFENTFSMVRARRLGQAEGERWLPFTPADRLQSELRVNFRKVGAISRVANVYARAGVEHNFAQNRIFSAFETEIATPSYTLVNLGAGTDVTNGKGRTVATLMIGVNNLFDVAYQHHLSRLKYTAVNNATGRTGVFNMGRNVSFRLLVPLQFN</sequence>
<dbReference type="Gene3D" id="2.40.170.20">
    <property type="entry name" value="TonB-dependent receptor, beta-barrel domain"/>
    <property type="match status" value="1"/>
</dbReference>
<comment type="similarity">
    <text evidence="10 11">Belongs to the TonB-dependent receptor family.</text>
</comment>
<dbReference type="SUPFAM" id="SSF49464">
    <property type="entry name" value="Carboxypeptidase regulatory domain-like"/>
    <property type="match status" value="1"/>
</dbReference>
<keyword evidence="4 10" id="KW-0812">Transmembrane</keyword>
<dbReference type="SUPFAM" id="SSF56935">
    <property type="entry name" value="Porins"/>
    <property type="match status" value="1"/>
</dbReference>
<comment type="subcellular location">
    <subcellularLocation>
        <location evidence="1 10">Cell outer membrane</location>
        <topology evidence="1 10">Multi-pass membrane protein</topology>
    </subcellularLocation>
</comment>
<keyword evidence="3 10" id="KW-1134">Transmembrane beta strand</keyword>
<proteinExistence type="inferred from homology"/>
<dbReference type="InterPro" id="IPR036942">
    <property type="entry name" value="Beta-barrel_TonB_sf"/>
</dbReference>
<evidence type="ECO:0000256" key="8">
    <source>
        <dbReference type="ARBA" id="ARBA00023170"/>
    </source>
</evidence>
<feature type="domain" description="TonB-dependent receptor plug" evidence="14">
    <location>
        <begin position="130"/>
        <end position="234"/>
    </location>
</feature>
<protein>
    <submittedName>
        <fullName evidence="15">TonB-dependent receptor</fullName>
    </submittedName>
</protein>
<feature type="signal peptide" evidence="12">
    <location>
        <begin position="1"/>
        <end position="18"/>
    </location>
</feature>
<dbReference type="GO" id="GO:0015344">
    <property type="term" value="F:siderophore uptake transmembrane transporter activity"/>
    <property type="evidence" value="ECO:0007669"/>
    <property type="project" value="TreeGrafter"/>
</dbReference>
<dbReference type="GO" id="GO:0044718">
    <property type="term" value="P:siderophore transmembrane transport"/>
    <property type="evidence" value="ECO:0007669"/>
    <property type="project" value="TreeGrafter"/>
</dbReference>
<dbReference type="InterPro" id="IPR000531">
    <property type="entry name" value="Beta-barrel_TonB"/>
</dbReference>
<dbReference type="CDD" id="cd01347">
    <property type="entry name" value="ligand_gated_channel"/>
    <property type="match status" value="1"/>
</dbReference>
<reference evidence="15 16" key="1">
    <citation type="submission" date="2018-09" db="EMBL/GenBank/DDBJ databases">
        <title>Hymenobacter medium sp. nov., isolated from R2A medium.</title>
        <authorList>
            <person name="Yingchao G."/>
        </authorList>
    </citation>
    <scope>NUCLEOTIDE SEQUENCE [LARGE SCALE GENOMIC DNA]</scope>
    <source>
        <strain evidence="16">sh-6</strain>
    </source>
</reference>
<gene>
    <name evidence="15" type="ORF">D3Y59_14780</name>
</gene>
<evidence type="ECO:0000256" key="5">
    <source>
        <dbReference type="ARBA" id="ARBA00022729"/>
    </source>
</evidence>
<evidence type="ECO:0000313" key="16">
    <source>
        <dbReference type="Proteomes" id="UP000262802"/>
    </source>
</evidence>
<dbReference type="InterPro" id="IPR039426">
    <property type="entry name" value="TonB-dep_rcpt-like"/>
</dbReference>
<dbReference type="Pfam" id="PF13715">
    <property type="entry name" value="CarbopepD_reg_2"/>
    <property type="match status" value="1"/>
</dbReference>
<evidence type="ECO:0000256" key="7">
    <source>
        <dbReference type="ARBA" id="ARBA00023136"/>
    </source>
</evidence>
<evidence type="ECO:0000313" key="15">
    <source>
        <dbReference type="EMBL" id="AYA38195.1"/>
    </source>
</evidence>
<evidence type="ECO:0000256" key="1">
    <source>
        <dbReference type="ARBA" id="ARBA00004571"/>
    </source>
</evidence>
<dbReference type="PANTHER" id="PTHR30069">
    <property type="entry name" value="TONB-DEPENDENT OUTER MEMBRANE RECEPTOR"/>
    <property type="match status" value="1"/>
</dbReference>
<name>A0A3B7R2F0_9BACT</name>
<keyword evidence="2 10" id="KW-0813">Transport</keyword>
<dbReference type="Gene3D" id="2.170.130.10">
    <property type="entry name" value="TonB-dependent receptor, plug domain"/>
    <property type="match status" value="1"/>
</dbReference>
<evidence type="ECO:0000256" key="12">
    <source>
        <dbReference type="SAM" id="SignalP"/>
    </source>
</evidence>
<accession>A0A3B7R2F0</accession>
<dbReference type="EMBL" id="CP032317">
    <property type="protein sequence ID" value="AYA38195.1"/>
    <property type="molecule type" value="Genomic_DNA"/>
</dbReference>
<dbReference type="KEGG" id="hyh:D3Y59_14780"/>
<keyword evidence="8 15" id="KW-0675">Receptor</keyword>
<organism evidence="15 16">
    <name type="scientific">Hymenobacter oligotrophus</name>
    <dbReference type="NCBI Taxonomy" id="2319843"/>
    <lineage>
        <taxon>Bacteria</taxon>
        <taxon>Pseudomonadati</taxon>
        <taxon>Bacteroidota</taxon>
        <taxon>Cytophagia</taxon>
        <taxon>Cytophagales</taxon>
        <taxon>Hymenobacteraceae</taxon>
        <taxon>Hymenobacter</taxon>
    </lineage>
</organism>
<dbReference type="Gene3D" id="2.60.40.1120">
    <property type="entry name" value="Carboxypeptidase-like, regulatory domain"/>
    <property type="match status" value="1"/>
</dbReference>
<dbReference type="InterPro" id="IPR012910">
    <property type="entry name" value="Plug_dom"/>
</dbReference>
<evidence type="ECO:0000256" key="3">
    <source>
        <dbReference type="ARBA" id="ARBA00022452"/>
    </source>
</evidence>
<dbReference type="AlphaFoldDB" id="A0A3B7R2F0"/>
<evidence type="ECO:0000256" key="10">
    <source>
        <dbReference type="PROSITE-ProRule" id="PRU01360"/>
    </source>
</evidence>
<dbReference type="PROSITE" id="PS52016">
    <property type="entry name" value="TONB_DEPENDENT_REC_3"/>
    <property type="match status" value="1"/>
</dbReference>
<dbReference type="GO" id="GO:0009279">
    <property type="term" value="C:cell outer membrane"/>
    <property type="evidence" value="ECO:0007669"/>
    <property type="project" value="UniProtKB-SubCell"/>
</dbReference>
<dbReference type="RefSeq" id="WP_119445745.1">
    <property type="nucleotide sequence ID" value="NZ_CP032317.1"/>
</dbReference>
<evidence type="ECO:0000259" key="14">
    <source>
        <dbReference type="Pfam" id="PF07715"/>
    </source>
</evidence>
<dbReference type="InterPro" id="IPR037066">
    <property type="entry name" value="Plug_dom_sf"/>
</dbReference>
<dbReference type="OrthoDB" id="9795928at2"/>
<evidence type="ECO:0000256" key="11">
    <source>
        <dbReference type="RuleBase" id="RU003357"/>
    </source>
</evidence>
<evidence type="ECO:0000256" key="2">
    <source>
        <dbReference type="ARBA" id="ARBA00022448"/>
    </source>
</evidence>
<feature type="domain" description="TonB-dependent receptor-like beta-barrel" evidence="13">
    <location>
        <begin position="265"/>
        <end position="780"/>
    </location>
</feature>